<dbReference type="SUPFAM" id="SSF55658">
    <property type="entry name" value="L9 N-domain-like"/>
    <property type="match status" value="1"/>
</dbReference>
<keyword evidence="7 12" id="KW-0496">Mitochondrion</keyword>
<evidence type="ECO:0000313" key="16">
    <source>
        <dbReference type="Proteomes" id="UP000184267"/>
    </source>
</evidence>
<feature type="region of interest" description="Disordered" evidence="13">
    <location>
        <begin position="541"/>
        <end position="581"/>
    </location>
</feature>
<dbReference type="GO" id="GO:0005634">
    <property type="term" value="C:nucleus"/>
    <property type="evidence" value="ECO:0007669"/>
    <property type="project" value="UniProtKB-SubCell"/>
</dbReference>
<evidence type="ECO:0000256" key="11">
    <source>
        <dbReference type="ARBA" id="ARBA00023242"/>
    </source>
</evidence>
<dbReference type="PANTHER" id="PTHR47642">
    <property type="entry name" value="ATP-DEPENDENT DNA HELICASE"/>
    <property type="match status" value="1"/>
</dbReference>
<dbReference type="InterPro" id="IPR027417">
    <property type="entry name" value="P-loop_NTPase"/>
</dbReference>
<feature type="compositionally biased region" description="Low complexity" evidence="13">
    <location>
        <begin position="548"/>
        <end position="557"/>
    </location>
</feature>
<dbReference type="Gene3D" id="3.40.50.300">
    <property type="entry name" value="P-loop containing nucleotide triphosphate hydrolases"/>
    <property type="match status" value="1"/>
</dbReference>
<dbReference type="Pfam" id="PF01693">
    <property type="entry name" value="Cauli_VI"/>
    <property type="match status" value="1"/>
</dbReference>
<evidence type="ECO:0000313" key="15">
    <source>
        <dbReference type="EMBL" id="OJT06164.1"/>
    </source>
</evidence>
<dbReference type="InterPro" id="IPR048293">
    <property type="entry name" value="PIF1_RRM3_pfh1"/>
</dbReference>
<evidence type="ECO:0000256" key="5">
    <source>
        <dbReference type="ARBA" id="ARBA00022840"/>
    </source>
</evidence>
<dbReference type="AlphaFoldDB" id="A0A1M2VF04"/>
<sequence length="725" mass="80181">MTKHKFYAVHNGRGGTKIYTTWEETKANVSRFSGAIHKSFRSLPEARAWLLGVADAAAADASPLYTYPGAPSGSQQEPPTQQGASQIPSIQVKEEENDDWPDEEFFHDAMDVDTTLVNIQPPPPKSQQDTFMHDAAPAPTVLALAPAVPAPAPVVPAPAPPPAQDIQLSADQQRVLDMVKRGKSVFFTGSAGTGKSVLLREIIKLRGGRPSIKLAVTASTGIASVNIGGCTLHSWAGIGLGKEDKDALVGKILGISKRAYQLDKKRREELQRKHKQGIQLTEDEIAFLNASPEERKNKVLDRWRECKTLILDEISMIDGKLFDKLEYVARQLRKNDLPFGGIQLVLSGDFCQLPPVPDKSGTGAQIPATFAFDAESWARCVGPPVILTRVFRQKDQTFVDMLNAMRFGRLDSKTTNAFRNLSREVRYDDGIEPTELYPTRAEVEGANSSRLRKLPGPDVVFHSRDLPGRDEEGKPFHPERVERAFKDLVVPKRLPLKVGAQVMLVKNIIQGLLVNGSVGRIVGFYKPREALAMGIEIALPDSRERGGPDVPDIPGGPQVEVPQTTSSQAPKSSQKTAADKREETIKQILQMNSVWPAVQFQSGVTQLCVPLTFEVVSAEGTIEAIRHQVPLILAWALSIHKSQGQTLERVRVDLGRIFEKGQSYVALSRATRMETLQVVNFDPAKVRAHPRVLEWMLQQTGKYVGPAYEHHRDIDDEIEYWQDIL</sequence>
<comment type="similarity">
    <text evidence="12">Belongs to the helicase family. PIF1 subfamily.</text>
</comment>
<dbReference type="CDD" id="cd18037">
    <property type="entry name" value="DEXSc_Pif1_like"/>
    <property type="match status" value="1"/>
</dbReference>
<organism evidence="15 16">
    <name type="scientific">Trametes pubescens</name>
    <name type="common">White-rot fungus</name>
    <dbReference type="NCBI Taxonomy" id="154538"/>
    <lineage>
        <taxon>Eukaryota</taxon>
        <taxon>Fungi</taxon>
        <taxon>Dikarya</taxon>
        <taxon>Basidiomycota</taxon>
        <taxon>Agaricomycotina</taxon>
        <taxon>Agaricomycetes</taxon>
        <taxon>Polyporales</taxon>
        <taxon>Polyporaceae</taxon>
        <taxon>Trametes</taxon>
    </lineage>
</organism>
<evidence type="ECO:0000256" key="8">
    <source>
        <dbReference type="ARBA" id="ARBA00023172"/>
    </source>
</evidence>
<dbReference type="SMART" id="SM00382">
    <property type="entry name" value="AAA"/>
    <property type="match status" value="1"/>
</dbReference>
<keyword evidence="16" id="KW-1185">Reference proteome</keyword>
<proteinExistence type="inferred from homology"/>
<dbReference type="HAMAP" id="MF_03176">
    <property type="entry name" value="PIF1"/>
    <property type="match status" value="1"/>
</dbReference>
<feature type="compositionally biased region" description="Polar residues" evidence="13">
    <location>
        <begin position="72"/>
        <end position="87"/>
    </location>
</feature>
<dbReference type="GO" id="GO:0005524">
    <property type="term" value="F:ATP binding"/>
    <property type="evidence" value="ECO:0007669"/>
    <property type="project" value="UniProtKB-UniRule"/>
</dbReference>
<protein>
    <recommendedName>
        <fullName evidence="12">ATP-dependent DNA helicase PIF1</fullName>
        <ecNumber evidence="12">5.6.2.3</ecNumber>
    </recommendedName>
    <alternativeName>
        <fullName evidence="12">DNA 5'-3' helicase PIF1</fullName>
    </alternativeName>
    <alternativeName>
        <fullName evidence="12">DNA repair and recombination helicase PIF1</fullName>
    </alternativeName>
</protein>
<dbReference type="InterPro" id="IPR049163">
    <property type="entry name" value="Pif1-like_2B_dom"/>
</dbReference>
<dbReference type="Proteomes" id="UP000184267">
    <property type="component" value="Unassembled WGS sequence"/>
</dbReference>
<dbReference type="InterPro" id="IPR037056">
    <property type="entry name" value="RNase_H1_N_sf"/>
</dbReference>
<reference evidence="15 16" key="1">
    <citation type="submission" date="2016-10" db="EMBL/GenBank/DDBJ databases">
        <title>Genome sequence of the basidiomycete white-rot fungus Trametes pubescens.</title>
        <authorList>
            <person name="Makela M.R."/>
            <person name="Granchi Z."/>
            <person name="Peng M."/>
            <person name="De Vries R.P."/>
            <person name="Grigoriev I."/>
            <person name="Riley R."/>
            <person name="Hilden K."/>
        </authorList>
    </citation>
    <scope>NUCLEOTIDE SEQUENCE [LARGE SCALE GENOMIC DNA]</scope>
    <source>
        <strain evidence="15 16">FBCC735</strain>
    </source>
</reference>
<comment type="subcellular location">
    <subcellularLocation>
        <location evidence="12">Nucleus</location>
    </subcellularLocation>
    <subcellularLocation>
        <location evidence="12">Mitochondrion</location>
    </subcellularLocation>
</comment>
<comment type="function">
    <text evidence="12">DNA-dependent ATPase and 5'-3' DNA helicase required for the maintenance of both mitochondrial and nuclear genome stability.</text>
</comment>
<dbReference type="GO" id="GO:0006281">
    <property type="term" value="P:DNA repair"/>
    <property type="evidence" value="ECO:0007669"/>
    <property type="project" value="UniProtKB-UniRule"/>
</dbReference>
<keyword evidence="4 12" id="KW-0347">Helicase</keyword>
<evidence type="ECO:0000256" key="3">
    <source>
        <dbReference type="ARBA" id="ARBA00022801"/>
    </source>
</evidence>
<dbReference type="SUPFAM" id="SSF52540">
    <property type="entry name" value="P-loop containing nucleoside triphosphate hydrolases"/>
    <property type="match status" value="2"/>
</dbReference>
<gene>
    <name evidence="12" type="primary">PIF1</name>
    <name evidence="15" type="ORF">TRAPUB_2988</name>
</gene>
<dbReference type="InterPro" id="IPR003593">
    <property type="entry name" value="AAA+_ATPase"/>
</dbReference>
<keyword evidence="8 12" id="KW-0233">DNA recombination</keyword>
<feature type="region of interest" description="Disordered" evidence="13">
    <location>
        <begin position="67"/>
        <end position="87"/>
    </location>
</feature>
<comment type="cofactor">
    <cofactor evidence="12">
        <name>Mg(2+)</name>
        <dbReference type="ChEBI" id="CHEBI:18420"/>
    </cofactor>
</comment>
<comment type="catalytic activity">
    <reaction evidence="12">
        <text>ATP + H2O = ADP + phosphate + H(+)</text>
        <dbReference type="Rhea" id="RHEA:13065"/>
        <dbReference type="ChEBI" id="CHEBI:15377"/>
        <dbReference type="ChEBI" id="CHEBI:15378"/>
        <dbReference type="ChEBI" id="CHEBI:30616"/>
        <dbReference type="ChEBI" id="CHEBI:43474"/>
        <dbReference type="ChEBI" id="CHEBI:456216"/>
        <dbReference type="EC" id="5.6.2.3"/>
    </reaction>
</comment>
<evidence type="ECO:0000256" key="10">
    <source>
        <dbReference type="ARBA" id="ARBA00023235"/>
    </source>
</evidence>
<dbReference type="CDD" id="cd18809">
    <property type="entry name" value="SF1_C_RecD"/>
    <property type="match status" value="1"/>
</dbReference>
<dbReference type="OMA" id="VFRQQDN"/>
<evidence type="ECO:0000256" key="2">
    <source>
        <dbReference type="ARBA" id="ARBA00022763"/>
    </source>
</evidence>
<keyword evidence="1 12" id="KW-0547">Nucleotide-binding</keyword>
<dbReference type="PANTHER" id="PTHR47642:SF5">
    <property type="entry name" value="ATP-DEPENDENT DNA HELICASE"/>
    <property type="match status" value="1"/>
</dbReference>
<dbReference type="GO" id="GO:0043139">
    <property type="term" value="F:5'-3' DNA helicase activity"/>
    <property type="evidence" value="ECO:0007669"/>
    <property type="project" value="UniProtKB-UniRule"/>
</dbReference>
<feature type="binding site" evidence="12">
    <location>
        <begin position="189"/>
        <end position="196"/>
    </location>
    <ligand>
        <name>ATP</name>
        <dbReference type="ChEBI" id="CHEBI:30616"/>
    </ligand>
</feature>
<dbReference type="GO" id="GO:0005739">
    <property type="term" value="C:mitochondrion"/>
    <property type="evidence" value="ECO:0007669"/>
    <property type="project" value="UniProtKB-SubCell"/>
</dbReference>
<feature type="compositionally biased region" description="Polar residues" evidence="13">
    <location>
        <begin position="561"/>
        <end position="576"/>
    </location>
</feature>
<evidence type="ECO:0000256" key="7">
    <source>
        <dbReference type="ARBA" id="ARBA00023128"/>
    </source>
</evidence>
<dbReference type="GO" id="GO:0000723">
    <property type="term" value="P:telomere maintenance"/>
    <property type="evidence" value="ECO:0007669"/>
    <property type="project" value="InterPro"/>
</dbReference>
<evidence type="ECO:0000256" key="4">
    <source>
        <dbReference type="ARBA" id="ARBA00022806"/>
    </source>
</evidence>
<dbReference type="InterPro" id="IPR010285">
    <property type="entry name" value="DNA_helicase_pif1-like_DEAD"/>
</dbReference>
<keyword evidence="3 12" id="KW-0378">Hydrolase</keyword>
<keyword evidence="10 12" id="KW-0413">Isomerase</keyword>
<keyword evidence="6 12" id="KW-0238">DNA-binding</keyword>
<feature type="DNA-binding region" evidence="12">
    <location>
        <begin position="662"/>
        <end position="681"/>
    </location>
</feature>
<dbReference type="GO" id="GO:0006310">
    <property type="term" value="P:DNA recombination"/>
    <property type="evidence" value="ECO:0007669"/>
    <property type="project" value="UniProtKB-UniRule"/>
</dbReference>
<name>A0A1M2VF04_TRAPU</name>
<dbReference type="Pfam" id="PF05970">
    <property type="entry name" value="PIF1"/>
    <property type="match status" value="2"/>
</dbReference>
<evidence type="ECO:0000256" key="13">
    <source>
        <dbReference type="SAM" id="MobiDB-lite"/>
    </source>
</evidence>
<dbReference type="GO" id="GO:0003677">
    <property type="term" value="F:DNA binding"/>
    <property type="evidence" value="ECO:0007669"/>
    <property type="project" value="UniProtKB-KW"/>
</dbReference>
<evidence type="ECO:0000256" key="6">
    <source>
        <dbReference type="ARBA" id="ARBA00023125"/>
    </source>
</evidence>
<keyword evidence="2 12" id="KW-0227">DNA damage</keyword>
<dbReference type="GO" id="GO:0016887">
    <property type="term" value="F:ATP hydrolysis activity"/>
    <property type="evidence" value="ECO:0007669"/>
    <property type="project" value="RHEA"/>
</dbReference>
<dbReference type="EMBL" id="MNAD01001352">
    <property type="protein sequence ID" value="OJT06164.1"/>
    <property type="molecule type" value="Genomic_DNA"/>
</dbReference>
<keyword evidence="5 12" id="KW-0067">ATP-binding</keyword>
<accession>A0A1M2VF04</accession>
<dbReference type="Pfam" id="PF21530">
    <property type="entry name" value="Pif1_2B_dom"/>
    <property type="match status" value="1"/>
</dbReference>
<evidence type="ECO:0000259" key="14">
    <source>
        <dbReference type="SMART" id="SM00382"/>
    </source>
</evidence>
<dbReference type="STRING" id="154538.A0A1M2VF04"/>
<dbReference type="InterPro" id="IPR051055">
    <property type="entry name" value="PIF1_helicase"/>
</dbReference>
<keyword evidence="9 12" id="KW-0234">DNA repair</keyword>
<dbReference type="EC" id="5.6.2.3" evidence="12"/>
<evidence type="ECO:0000256" key="12">
    <source>
        <dbReference type="HAMAP-Rule" id="MF_03176"/>
    </source>
</evidence>
<evidence type="ECO:0000256" key="9">
    <source>
        <dbReference type="ARBA" id="ARBA00023204"/>
    </source>
</evidence>
<keyword evidence="11 12" id="KW-0539">Nucleus</keyword>
<dbReference type="InterPro" id="IPR009027">
    <property type="entry name" value="Ribosomal_bL9/RNase_H1_N"/>
</dbReference>
<dbReference type="OrthoDB" id="432234at2759"/>
<dbReference type="Gene3D" id="3.40.970.10">
    <property type="entry name" value="Ribonuclease H1, N-terminal domain"/>
    <property type="match status" value="1"/>
</dbReference>
<comment type="caution">
    <text evidence="15">The sequence shown here is derived from an EMBL/GenBank/DDBJ whole genome shotgun (WGS) entry which is preliminary data.</text>
</comment>
<comment type="subunit">
    <text evidence="12">Monomer.</text>
</comment>
<feature type="domain" description="AAA+ ATPase" evidence="14">
    <location>
        <begin position="181"/>
        <end position="528"/>
    </location>
</feature>
<evidence type="ECO:0000256" key="1">
    <source>
        <dbReference type="ARBA" id="ARBA00022741"/>
    </source>
</evidence>
<dbReference type="InterPro" id="IPR011320">
    <property type="entry name" value="RNase_H1_N"/>
</dbReference>